<gene>
    <name evidence="1" type="ORF">M422DRAFT_38114</name>
</gene>
<reference evidence="1 2" key="1">
    <citation type="submission" date="2014-06" db="EMBL/GenBank/DDBJ databases">
        <title>Evolutionary Origins and Diversification of the Mycorrhizal Mutualists.</title>
        <authorList>
            <consortium name="DOE Joint Genome Institute"/>
            <consortium name="Mycorrhizal Genomics Consortium"/>
            <person name="Kohler A."/>
            <person name="Kuo A."/>
            <person name="Nagy L.G."/>
            <person name="Floudas D."/>
            <person name="Copeland A."/>
            <person name="Barry K.W."/>
            <person name="Cichocki N."/>
            <person name="Veneault-Fourrey C."/>
            <person name="LaButti K."/>
            <person name="Lindquist E.A."/>
            <person name="Lipzen A."/>
            <person name="Lundell T."/>
            <person name="Morin E."/>
            <person name="Murat C."/>
            <person name="Riley R."/>
            <person name="Ohm R."/>
            <person name="Sun H."/>
            <person name="Tunlid A."/>
            <person name="Henrissat B."/>
            <person name="Grigoriev I.V."/>
            <person name="Hibbett D.S."/>
            <person name="Martin F."/>
        </authorList>
    </citation>
    <scope>NUCLEOTIDE SEQUENCE [LARGE SCALE GENOMIC DNA]</scope>
    <source>
        <strain evidence="1 2">SS14</strain>
    </source>
</reference>
<keyword evidence="2" id="KW-1185">Reference proteome</keyword>
<organism evidence="1 2">
    <name type="scientific">Sphaerobolus stellatus (strain SS14)</name>
    <dbReference type="NCBI Taxonomy" id="990650"/>
    <lineage>
        <taxon>Eukaryota</taxon>
        <taxon>Fungi</taxon>
        <taxon>Dikarya</taxon>
        <taxon>Basidiomycota</taxon>
        <taxon>Agaricomycotina</taxon>
        <taxon>Agaricomycetes</taxon>
        <taxon>Phallomycetidae</taxon>
        <taxon>Geastrales</taxon>
        <taxon>Sphaerobolaceae</taxon>
        <taxon>Sphaerobolus</taxon>
    </lineage>
</organism>
<protein>
    <submittedName>
        <fullName evidence="1">Unplaced genomic scaffold SPHSTscaffold_284, whole genome shotgun sequence</fullName>
    </submittedName>
</protein>
<proteinExistence type="predicted"/>
<evidence type="ECO:0000313" key="2">
    <source>
        <dbReference type="Proteomes" id="UP000054279"/>
    </source>
</evidence>
<dbReference type="AlphaFoldDB" id="A0A0C9UC78"/>
<evidence type="ECO:0000313" key="1">
    <source>
        <dbReference type="EMBL" id="KIJ26737.1"/>
    </source>
</evidence>
<dbReference type="EMBL" id="KN837359">
    <property type="protein sequence ID" value="KIJ26737.1"/>
    <property type="molecule type" value="Genomic_DNA"/>
</dbReference>
<sequence>MEHSSLMCRLLVSNICVTSDQASSSAQCTFNRSLFHRLPNYYQILSFLIDDIFTHSKTYIPQTLHIRRNSSKPLAHEYSLNLLQYSSS</sequence>
<accession>A0A0C9UC78</accession>
<dbReference type="HOGENOM" id="CLU_2470525_0_0_1"/>
<name>A0A0C9UC78_SPHS4</name>
<dbReference type="Proteomes" id="UP000054279">
    <property type="component" value="Unassembled WGS sequence"/>
</dbReference>